<keyword evidence="4" id="KW-0822">Tryptophan biosynthesis</keyword>
<dbReference type="Pfam" id="PF00697">
    <property type="entry name" value="PRAI"/>
    <property type="match status" value="1"/>
</dbReference>
<dbReference type="AlphaFoldDB" id="W1XAJ1"/>
<keyword evidence="5" id="KW-0057">Aromatic amino acid biosynthesis</keyword>
<evidence type="ECO:0000256" key="2">
    <source>
        <dbReference type="ARBA" id="ARBA00012572"/>
    </source>
</evidence>
<evidence type="ECO:0000256" key="3">
    <source>
        <dbReference type="ARBA" id="ARBA00022605"/>
    </source>
</evidence>
<evidence type="ECO:0000313" key="8">
    <source>
        <dbReference type="EMBL" id="ETJ25824.1"/>
    </source>
</evidence>
<evidence type="ECO:0000256" key="6">
    <source>
        <dbReference type="ARBA" id="ARBA00023235"/>
    </source>
</evidence>
<dbReference type="UniPathway" id="UPA00035">
    <property type="reaction ID" value="UER00042"/>
</dbReference>
<dbReference type="EC" id="5.3.1.24" evidence="2"/>
<reference evidence="8" key="1">
    <citation type="submission" date="2013-12" db="EMBL/GenBank/DDBJ databases">
        <title>A Varibaculum cambriense genome reconstructed from a premature infant gut community with otherwise low bacterial novelty that shifts toward anaerobic metabolism during the third week of life.</title>
        <authorList>
            <person name="Brown C.T."/>
            <person name="Sharon I."/>
            <person name="Thomas B.C."/>
            <person name="Castelle C.J."/>
            <person name="Morowitz M.J."/>
            <person name="Banfield J.F."/>
        </authorList>
    </citation>
    <scope>NUCLEOTIDE SEQUENCE</scope>
</reference>
<dbReference type="InterPro" id="IPR013785">
    <property type="entry name" value="Aldolase_TIM"/>
</dbReference>
<evidence type="ECO:0000256" key="4">
    <source>
        <dbReference type="ARBA" id="ARBA00022822"/>
    </source>
</evidence>
<accession>W1XAJ1</accession>
<dbReference type="GO" id="GO:0000162">
    <property type="term" value="P:L-tryptophan biosynthetic process"/>
    <property type="evidence" value="ECO:0007669"/>
    <property type="project" value="UniProtKB-UniPathway"/>
</dbReference>
<dbReference type="InterPro" id="IPR011060">
    <property type="entry name" value="RibuloseP-bd_barrel"/>
</dbReference>
<evidence type="ECO:0000259" key="7">
    <source>
        <dbReference type="Pfam" id="PF00697"/>
    </source>
</evidence>
<dbReference type="InterPro" id="IPR044643">
    <property type="entry name" value="TrpF_fam"/>
</dbReference>
<name>W1XAJ1_9ZZZZ</name>
<dbReference type="SUPFAM" id="SSF51366">
    <property type="entry name" value="Ribulose-phoshate binding barrel"/>
    <property type="match status" value="1"/>
</dbReference>
<keyword evidence="3" id="KW-0028">Amino-acid biosynthesis</keyword>
<dbReference type="InterPro" id="IPR001240">
    <property type="entry name" value="PRAI_dom"/>
</dbReference>
<evidence type="ECO:0000256" key="5">
    <source>
        <dbReference type="ARBA" id="ARBA00023141"/>
    </source>
</evidence>
<dbReference type="EMBL" id="AZMM01017643">
    <property type="protein sequence ID" value="ETJ25824.1"/>
    <property type="molecule type" value="Genomic_DNA"/>
</dbReference>
<comment type="caution">
    <text evidence="8">The sequence shown here is derived from an EMBL/GenBank/DDBJ whole genome shotgun (WGS) entry which is preliminary data.</text>
</comment>
<organism evidence="8">
    <name type="scientific">human gut metagenome</name>
    <dbReference type="NCBI Taxonomy" id="408170"/>
    <lineage>
        <taxon>unclassified sequences</taxon>
        <taxon>metagenomes</taxon>
        <taxon>organismal metagenomes</taxon>
    </lineage>
</organism>
<feature type="non-terminal residue" evidence="8">
    <location>
        <position position="48"/>
    </location>
</feature>
<keyword evidence="6 8" id="KW-0413">Isomerase</keyword>
<feature type="domain" description="N-(5'phosphoribosyl) anthranilate isomerase (PRAI)" evidence="7">
    <location>
        <begin position="4"/>
        <end position="46"/>
    </location>
</feature>
<dbReference type="Gene3D" id="3.20.20.70">
    <property type="entry name" value="Aldolase class I"/>
    <property type="match status" value="1"/>
</dbReference>
<dbReference type="PANTHER" id="PTHR42894:SF1">
    <property type="entry name" value="N-(5'-PHOSPHORIBOSYL)ANTHRANILATE ISOMERASE"/>
    <property type="match status" value="1"/>
</dbReference>
<proteinExistence type="predicted"/>
<gene>
    <name evidence="8" type="ORF">Q604_UNBC17643G0002</name>
</gene>
<dbReference type="PANTHER" id="PTHR42894">
    <property type="entry name" value="N-(5'-PHOSPHORIBOSYL)ANTHRANILATE ISOMERASE"/>
    <property type="match status" value="1"/>
</dbReference>
<comment type="pathway">
    <text evidence="1">Amino-acid biosynthesis; L-tryptophan biosynthesis; L-tryptophan from chorismate: step 3/5.</text>
</comment>
<protein>
    <recommendedName>
        <fullName evidence="2">phosphoribosylanthranilate isomerase</fullName>
        <ecNumber evidence="2">5.3.1.24</ecNumber>
    </recommendedName>
</protein>
<evidence type="ECO:0000256" key="1">
    <source>
        <dbReference type="ARBA" id="ARBA00004664"/>
    </source>
</evidence>
<sequence>MTKVKICGLSTPEAVQTAVEAGADYIGFVFAPSKRQVTLEQARQLATG</sequence>
<dbReference type="GO" id="GO:0004640">
    <property type="term" value="F:phosphoribosylanthranilate isomerase activity"/>
    <property type="evidence" value="ECO:0007669"/>
    <property type="project" value="UniProtKB-EC"/>
</dbReference>